<dbReference type="EMBL" id="VSWC01000001">
    <property type="protein sequence ID" value="KAA1119449.1"/>
    <property type="molecule type" value="Genomic_DNA"/>
</dbReference>
<dbReference type="Gene3D" id="3.40.50.300">
    <property type="entry name" value="P-loop containing nucleotide triphosphate hydrolases"/>
    <property type="match status" value="1"/>
</dbReference>
<keyword evidence="2" id="KW-0342">GTP-binding</keyword>
<organism evidence="4 6">
    <name type="scientific">Puccinia graminis f. sp. tritici</name>
    <dbReference type="NCBI Taxonomy" id="56615"/>
    <lineage>
        <taxon>Eukaryota</taxon>
        <taxon>Fungi</taxon>
        <taxon>Dikarya</taxon>
        <taxon>Basidiomycota</taxon>
        <taxon>Pucciniomycotina</taxon>
        <taxon>Pucciniomycetes</taxon>
        <taxon>Pucciniales</taxon>
        <taxon>Pucciniaceae</taxon>
        <taxon>Puccinia</taxon>
    </lineage>
</organism>
<dbReference type="Proteomes" id="UP000325313">
    <property type="component" value="Unassembled WGS sequence"/>
</dbReference>
<keyword evidence="1" id="KW-0547">Nucleotide-binding</keyword>
<evidence type="ECO:0000313" key="6">
    <source>
        <dbReference type="Proteomes" id="UP000324748"/>
    </source>
</evidence>
<dbReference type="Pfam" id="PF01031">
    <property type="entry name" value="Dynamin_M"/>
    <property type="match status" value="1"/>
</dbReference>
<dbReference type="InterPro" id="IPR030381">
    <property type="entry name" value="G_DYNAMIN_dom"/>
</dbReference>
<dbReference type="GO" id="GO:0006897">
    <property type="term" value="P:endocytosis"/>
    <property type="evidence" value="ECO:0007669"/>
    <property type="project" value="TreeGrafter"/>
</dbReference>
<dbReference type="InterPro" id="IPR000375">
    <property type="entry name" value="Dynamin_stalk"/>
</dbReference>
<dbReference type="Pfam" id="PF00350">
    <property type="entry name" value="Dynamin_N"/>
    <property type="match status" value="1"/>
</dbReference>
<dbReference type="OrthoDB" id="2583551at2759"/>
<keyword evidence="6" id="KW-1185">Reference proteome</keyword>
<reference evidence="6 7" key="1">
    <citation type="submission" date="2019-05" db="EMBL/GenBank/DDBJ databases">
        <title>Emergence of the Ug99 lineage of the wheat stem rust pathogen through somatic hybridization.</title>
        <authorList>
            <person name="Li F."/>
            <person name="Upadhyaya N.M."/>
            <person name="Sperschneider J."/>
            <person name="Matny O."/>
            <person name="Nguyen-Phuc H."/>
            <person name="Mago R."/>
            <person name="Raley C."/>
            <person name="Miller M.E."/>
            <person name="Silverstein K.A.T."/>
            <person name="Henningsen E."/>
            <person name="Hirsch C.D."/>
            <person name="Visser B."/>
            <person name="Pretorius Z.A."/>
            <person name="Steffenson B.J."/>
            <person name="Schwessinger B."/>
            <person name="Dodds P.N."/>
            <person name="Figueroa M."/>
        </authorList>
    </citation>
    <scope>NUCLEOTIDE SEQUENCE [LARGE SCALE GENOMIC DNA]</scope>
    <source>
        <strain evidence="4">21-0</strain>
        <strain evidence="5 7">Ug99</strain>
    </source>
</reference>
<dbReference type="InterPro" id="IPR045063">
    <property type="entry name" value="Dynamin_N"/>
</dbReference>
<dbReference type="GO" id="GO:0005525">
    <property type="term" value="F:GTP binding"/>
    <property type="evidence" value="ECO:0007669"/>
    <property type="project" value="InterPro"/>
</dbReference>
<dbReference type="PRINTS" id="PR00195">
    <property type="entry name" value="DYNAMIN"/>
</dbReference>
<dbReference type="GO" id="GO:0003924">
    <property type="term" value="F:GTPase activity"/>
    <property type="evidence" value="ECO:0007669"/>
    <property type="project" value="InterPro"/>
</dbReference>
<accession>A0A5B0R259</accession>
<dbReference type="Gene3D" id="1.20.120.1240">
    <property type="entry name" value="Dynamin, middle domain"/>
    <property type="match status" value="1"/>
</dbReference>
<dbReference type="GO" id="GO:0008017">
    <property type="term" value="F:microtubule binding"/>
    <property type="evidence" value="ECO:0007669"/>
    <property type="project" value="TreeGrafter"/>
</dbReference>
<dbReference type="PROSITE" id="PS51718">
    <property type="entry name" value="G_DYNAMIN_2"/>
    <property type="match status" value="1"/>
</dbReference>
<dbReference type="GO" id="GO:0016559">
    <property type="term" value="P:peroxisome fission"/>
    <property type="evidence" value="ECO:0007669"/>
    <property type="project" value="TreeGrafter"/>
</dbReference>
<dbReference type="SMART" id="SM00053">
    <property type="entry name" value="DYNc"/>
    <property type="match status" value="1"/>
</dbReference>
<evidence type="ECO:0000313" key="4">
    <source>
        <dbReference type="EMBL" id="KAA1119449.1"/>
    </source>
</evidence>
<proteinExistence type="predicted"/>
<dbReference type="CDD" id="cd08771">
    <property type="entry name" value="DLP_1"/>
    <property type="match status" value="1"/>
</dbReference>
<sequence length="629" mass="71662">MSTSADTTPAISCHRSHLDKVDQIRKLGRMDRISLPQIVVVGDQSSGKSALLEMISGVTLPKDSGKCTCFPTEVSMRPAEEFSAKVLIEGKIDSRVRLPKSREEVAEVIEDAKKLIMEGEDQDISEKVLTIELSGPQLPMLTLVDLPGYVQTYSQGQSATLARDIEKLVEKYLLEPRTIILAVIPVNRDFETNVAIKHIRDFDEEGKRTMCVLTKPDLLDLGTEGRVLEILAGKKMHLSRGYHIIKNKNFEDCRAGDSRDVTLRKESIFFKRSPWSDISVTNRGIPKLIERLTNMLSKQIEKEFFGIKKDLIKNKHELEEQLTQLGPGLSTDIEKLNLLNRNINLFMKQFKNLVDGNYSEGGFDQECFIRATVQNLHQGFHREIIKITNVAVSSLDVAKVMEATRGRELKGMLQFQPFVILCRQVVQKWLSPTERHIEEICQLASDVSVEITEKECNPILNRYISERMSEFFDQQLKRMHTEASELLNDELSSPFTLQDLNVGKHWRFEDTFPSIPTFNFGVGVAKPPASNSRSTTNEPEAIDYSKVKSFLREYCLTAANRYIDAICLYVIERGLFRNCYSRGIKWFEDDPLALSQFQEPQESSELREKLPIEIKRFKDAIAILGQPTH</sequence>
<comment type="caution">
    <text evidence="4">The sequence shown here is derived from an EMBL/GenBank/DDBJ whole genome shotgun (WGS) entry which is preliminary data.</text>
</comment>
<evidence type="ECO:0000256" key="2">
    <source>
        <dbReference type="ARBA" id="ARBA00023134"/>
    </source>
</evidence>
<gene>
    <name evidence="4" type="ORF">PGT21_025956</name>
    <name evidence="5" type="ORF">PGTUg99_026339</name>
</gene>
<dbReference type="GO" id="GO:0005874">
    <property type="term" value="C:microtubule"/>
    <property type="evidence" value="ECO:0007669"/>
    <property type="project" value="TreeGrafter"/>
</dbReference>
<dbReference type="InterPro" id="IPR022812">
    <property type="entry name" value="Dynamin"/>
</dbReference>
<evidence type="ECO:0000313" key="5">
    <source>
        <dbReference type="EMBL" id="KAA1120851.1"/>
    </source>
</evidence>
<evidence type="ECO:0000259" key="3">
    <source>
        <dbReference type="PROSITE" id="PS51718"/>
    </source>
</evidence>
<evidence type="ECO:0000256" key="1">
    <source>
        <dbReference type="ARBA" id="ARBA00022741"/>
    </source>
</evidence>
<dbReference type="InterPro" id="IPR027417">
    <property type="entry name" value="P-loop_NTPase"/>
</dbReference>
<name>A0A5B0R259_PUCGR</name>
<dbReference type="GO" id="GO:0000266">
    <property type="term" value="P:mitochondrial fission"/>
    <property type="evidence" value="ECO:0007669"/>
    <property type="project" value="TreeGrafter"/>
</dbReference>
<dbReference type="FunFam" id="3.40.50.300:FF:004690">
    <property type="entry name" value="Uncharacterized protein"/>
    <property type="match status" value="1"/>
</dbReference>
<dbReference type="AlphaFoldDB" id="A0A5B0R259"/>
<protein>
    <recommendedName>
        <fullName evidence="3">Dynamin-type G domain-containing protein</fullName>
    </recommendedName>
</protein>
<dbReference type="GO" id="GO:0005739">
    <property type="term" value="C:mitochondrion"/>
    <property type="evidence" value="ECO:0007669"/>
    <property type="project" value="TreeGrafter"/>
</dbReference>
<dbReference type="InterPro" id="IPR001401">
    <property type="entry name" value="Dynamin_GTPase"/>
</dbReference>
<dbReference type="PANTHER" id="PTHR11566">
    <property type="entry name" value="DYNAMIN"/>
    <property type="match status" value="1"/>
</dbReference>
<feature type="domain" description="Dynamin-type G" evidence="3">
    <location>
        <begin position="32"/>
        <end position="308"/>
    </location>
</feature>
<dbReference type="GO" id="GO:0048312">
    <property type="term" value="P:intracellular distribution of mitochondria"/>
    <property type="evidence" value="ECO:0007669"/>
    <property type="project" value="TreeGrafter"/>
</dbReference>
<dbReference type="PANTHER" id="PTHR11566:SF21">
    <property type="entry name" value="DYNAMIN RELATED PROTEIN 1, ISOFORM A"/>
    <property type="match status" value="1"/>
</dbReference>
<dbReference type="EMBL" id="VDEP01000241">
    <property type="protein sequence ID" value="KAA1120851.1"/>
    <property type="molecule type" value="Genomic_DNA"/>
</dbReference>
<evidence type="ECO:0000313" key="7">
    <source>
        <dbReference type="Proteomes" id="UP000325313"/>
    </source>
</evidence>
<dbReference type="GO" id="GO:0016020">
    <property type="term" value="C:membrane"/>
    <property type="evidence" value="ECO:0007669"/>
    <property type="project" value="TreeGrafter"/>
</dbReference>
<dbReference type="SUPFAM" id="SSF52540">
    <property type="entry name" value="P-loop containing nucleoside triphosphate hydrolases"/>
    <property type="match status" value="1"/>
</dbReference>
<dbReference type="Proteomes" id="UP000324748">
    <property type="component" value="Unassembled WGS sequence"/>
</dbReference>